<dbReference type="InterPro" id="IPR006128">
    <property type="entry name" value="Lipoprotein_PsaA-like"/>
</dbReference>
<evidence type="ECO:0000256" key="3">
    <source>
        <dbReference type="ARBA" id="ARBA00022729"/>
    </source>
</evidence>
<keyword evidence="2 4" id="KW-0813">Transport</keyword>
<dbReference type="PROSITE" id="PS51257">
    <property type="entry name" value="PROKAR_LIPOPROTEIN"/>
    <property type="match status" value="1"/>
</dbReference>
<evidence type="ECO:0000256" key="6">
    <source>
        <dbReference type="SAM" id="SignalP"/>
    </source>
</evidence>
<feature type="signal peptide" evidence="6">
    <location>
        <begin position="1"/>
        <end position="35"/>
    </location>
</feature>
<dbReference type="CDD" id="cd01017">
    <property type="entry name" value="AdcA"/>
    <property type="match status" value="1"/>
</dbReference>
<comment type="caution">
    <text evidence="7">The sequence shown here is derived from an EMBL/GenBank/DDBJ whole genome shotgun (WGS) entry which is preliminary data.</text>
</comment>
<protein>
    <submittedName>
        <fullName evidence="7">Metal ABC superfamily ATP binding cassette transporter, binding protein</fullName>
    </submittedName>
</protein>
<dbReference type="SUPFAM" id="SSF53807">
    <property type="entry name" value="Helical backbone' metal receptor"/>
    <property type="match status" value="1"/>
</dbReference>
<dbReference type="EMBL" id="CAJRAY010000063">
    <property type="protein sequence ID" value="CAG5089188.1"/>
    <property type="molecule type" value="Genomic_DNA"/>
</dbReference>
<proteinExistence type="inferred from homology"/>
<evidence type="ECO:0000256" key="5">
    <source>
        <dbReference type="SAM" id="MobiDB-lite"/>
    </source>
</evidence>
<dbReference type="Proteomes" id="UP000681526">
    <property type="component" value="Unassembled WGS sequence"/>
</dbReference>
<keyword evidence="8" id="KW-1185">Reference proteome</keyword>
<dbReference type="Gene3D" id="3.40.50.1980">
    <property type="entry name" value="Nitrogenase molybdenum iron protein domain"/>
    <property type="match status" value="2"/>
</dbReference>
<dbReference type="PRINTS" id="PR00691">
    <property type="entry name" value="ADHESINB"/>
</dbReference>
<accession>A0ABN7S5J4</accession>
<reference evidence="7 8" key="1">
    <citation type="submission" date="2021-04" db="EMBL/GenBank/DDBJ databases">
        <authorList>
            <person name="Rakotoarivonina H."/>
        </authorList>
    </citation>
    <scope>NUCLEOTIDE SEQUENCE [LARGE SCALE GENOMIC DNA]</scope>
    <source>
        <strain evidence="7 8">XE</strain>
    </source>
</reference>
<organism evidence="7 8">
    <name type="scientific">Thermobacillus xylanilyticus</name>
    <dbReference type="NCBI Taxonomy" id="76633"/>
    <lineage>
        <taxon>Bacteria</taxon>
        <taxon>Bacillati</taxon>
        <taxon>Bacillota</taxon>
        <taxon>Bacilli</taxon>
        <taxon>Bacillales</taxon>
        <taxon>Paenibacillaceae</taxon>
        <taxon>Thermobacillus</taxon>
    </lineage>
</organism>
<dbReference type="PANTHER" id="PTHR42953:SF3">
    <property type="entry name" value="HIGH-AFFINITY ZINC UPTAKE SYSTEM PROTEIN ZNUA"/>
    <property type="match status" value="1"/>
</dbReference>
<keyword evidence="3 6" id="KW-0732">Signal</keyword>
<feature type="region of interest" description="Disordered" evidence="5">
    <location>
        <begin position="37"/>
        <end position="57"/>
    </location>
</feature>
<dbReference type="PANTHER" id="PTHR42953">
    <property type="entry name" value="HIGH-AFFINITY ZINC UPTAKE SYSTEM PROTEIN ZNUA-RELATED"/>
    <property type="match status" value="1"/>
</dbReference>
<evidence type="ECO:0000313" key="7">
    <source>
        <dbReference type="EMBL" id="CAG5089188.1"/>
    </source>
</evidence>
<name>A0ABN7S5J4_THEXY</name>
<evidence type="ECO:0000256" key="2">
    <source>
        <dbReference type="ARBA" id="ARBA00022448"/>
    </source>
</evidence>
<evidence type="ECO:0000256" key="1">
    <source>
        <dbReference type="ARBA" id="ARBA00011028"/>
    </source>
</evidence>
<sequence>MHDAGRRSVKRKRYALASALLAAAMLLAGCGGAGGAGGSGGSAGGGESGGNGGRGLSDGGKPGVVTSFYPLFFLASEIGGDRVDVSNLVPAGVEPHDWTPKSRDLVNISRADLFLYSGAGFEGWTDELLEGIESDSGVMIVEASEGIELIPLDPEAEAHEHEDEHDHGHDGSVDPHVWVSPKSMLRMAQNVRDALAAVDPANAAVYEEHYGTLAGRLEALDEAYERELSGLPRRDIVVSHQAFAYLCRDYGLNQIAVMGLTPEAEPKAQDLKRIVNFVKENGIQYIFFEELVSDRLARTLANEAGAETLVLNPVEGLTPEQEANGDDYVTIMEMNLQNLKKALQ</sequence>
<gene>
    <name evidence="7" type="primary">txxe 1766-adcA</name>
    <name evidence="7" type="ORF">TXXE_12780</name>
</gene>
<dbReference type="InterPro" id="IPR006129">
    <property type="entry name" value="AdhesinB"/>
</dbReference>
<dbReference type="PRINTS" id="PR00690">
    <property type="entry name" value="ADHESNFAMILY"/>
</dbReference>
<evidence type="ECO:0000313" key="8">
    <source>
        <dbReference type="Proteomes" id="UP000681526"/>
    </source>
</evidence>
<evidence type="ECO:0000256" key="4">
    <source>
        <dbReference type="RuleBase" id="RU003512"/>
    </source>
</evidence>
<comment type="similarity">
    <text evidence="1 4">Belongs to the bacterial solute-binding protein 9 family.</text>
</comment>
<dbReference type="InterPro" id="IPR006127">
    <property type="entry name" value="ZnuA-like"/>
</dbReference>
<dbReference type="RefSeq" id="WP_213484917.1">
    <property type="nucleotide sequence ID" value="NZ_CAJRAY010000063.1"/>
</dbReference>
<dbReference type="InterPro" id="IPR050492">
    <property type="entry name" value="Bact_metal-bind_prot9"/>
</dbReference>
<feature type="chain" id="PRO_5046812017" evidence="6">
    <location>
        <begin position="36"/>
        <end position="344"/>
    </location>
</feature>
<dbReference type="Pfam" id="PF01297">
    <property type="entry name" value="ZnuA"/>
    <property type="match status" value="1"/>
</dbReference>